<feature type="region of interest" description="Disordered" evidence="1">
    <location>
        <begin position="45"/>
        <end position="65"/>
    </location>
</feature>
<evidence type="ECO:0000313" key="4">
    <source>
        <dbReference type="Proteomes" id="UP000028834"/>
    </source>
</evidence>
<sequence length="106" mass="12416">MQLHATLCSSAGHWLLHFLFLFSSRCFAEKKQKLVCFALEQLQKDRTQTAPRRSTAPRKLEPSPDFESLHVPLRVQTHTCAKYKCSCVDHTHTYIHTYIHILIYIF</sequence>
<evidence type="ECO:0000256" key="1">
    <source>
        <dbReference type="SAM" id="MobiDB-lite"/>
    </source>
</evidence>
<feature type="chain" id="PRO_5001810864" evidence="2">
    <location>
        <begin position="29"/>
        <end position="106"/>
    </location>
</feature>
<evidence type="ECO:0000256" key="2">
    <source>
        <dbReference type="SAM" id="SignalP"/>
    </source>
</evidence>
<evidence type="ECO:0000313" key="3">
    <source>
        <dbReference type="EMBL" id="KFG63482.1"/>
    </source>
</evidence>
<dbReference type="AlphaFoldDB" id="A0A086M3L4"/>
<feature type="signal peptide" evidence="2">
    <location>
        <begin position="1"/>
        <end position="28"/>
    </location>
</feature>
<proteinExistence type="predicted"/>
<gene>
    <name evidence="3" type="ORF">TGRUB_229290A</name>
</gene>
<keyword evidence="2" id="KW-0732">Signal</keyword>
<accession>A0A086M3L4</accession>
<name>A0A086M3L4_TOXGO</name>
<comment type="caution">
    <text evidence="3">The sequence shown here is derived from an EMBL/GenBank/DDBJ whole genome shotgun (WGS) entry which is preliminary data.</text>
</comment>
<dbReference type="VEuPathDB" id="ToxoDB:TGRUB_229290A"/>
<dbReference type="Proteomes" id="UP000028834">
    <property type="component" value="Unassembled WGS sequence"/>
</dbReference>
<dbReference type="EMBL" id="AFYV02000945">
    <property type="protein sequence ID" value="KFG63482.1"/>
    <property type="molecule type" value="Genomic_DNA"/>
</dbReference>
<organism evidence="3 4">
    <name type="scientific">Toxoplasma gondii RUB</name>
    <dbReference type="NCBI Taxonomy" id="935652"/>
    <lineage>
        <taxon>Eukaryota</taxon>
        <taxon>Sar</taxon>
        <taxon>Alveolata</taxon>
        <taxon>Apicomplexa</taxon>
        <taxon>Conoidasida</taxon>
        <taxon>Coccidia</taxon>
        <taxon>Eucoccidiorida</taxon>
        <taxon>Eimeriorina</taxon>
        <taxon>Sarcocystidae</taxon>
        <taxon>Toxoplasma</taxon>
    </lineage>
</organism>
<reference evidence="3 4" key="1">
    <citation type="submission" date="2014-05" db="EMBL/GenBank/DDBJ databases">
        <authorList>
            <person name="Sibley D."/>
            <person name="Venepally P."/>
            <person name="Karamycheva S."/>
            <person name="Hadjithomas M."/>
            <person name="Khan A."/>
            <person name="Brunk B."/>
            <person name="Roos D."/>
            <person name="Caler E."/>
            <person name="Lorenzi H."/>
        </authorList>
    </citation>
    <scope>NUCLEOTIDE SEQUENCE [LARGE SCALE GENOMIC DNA]</scope>
    <source>
        <strain evidence="3 4">RUB</strain>
    </source>
</reference>
<protein>
    <submittedName>
        <fullName evidence="3">Kelch repeat-containing protein</fullName>
    </submittedName>
</protein>